<feature type="compositionally biased region" description="Low complexity" evidence="1">
    <location>
        <begin position="59"/>
        <end position="72"/>
    </location>
</feature>
<organism evidence="4 5">
    <name type="scientific">Candidatus Methylophosphatis roskildensis</name>
    <dbReference type="NCBI Taxonomy" id="2899263"/>
    <lineage>
        <taxon>Bacteria</taxon>
        <taxon>Pseudomonadati</taxon>
        <taxon>Pseudomonadota</taxon>
        <taxon>Betaproteobacteria</taxon>
        <taxon>Nitrosomonadales</taxon>
        <taxon>Sterolibacteriaceae</taxon>
        <taxon>Candidatus Methylophosphatis</taxon>
    </lineage>
</organism>
<feature type="compositionally biased region" description="Low complexity" evidence="1">
    <location>
        <begin position="131"/>
        <end position="144"/>
    </location>
</feature>
<evidence type="ECO:0000313" key="4">
    <source>
        <dbReference type="EMBL" id="MBK6971983.1"/>
    </source>
</evidence>
<name>A0A9D7DWA1_9PROT</name>
<dbReference type="AlphaFoldDB" id="A0A9D7DWA1"/>
<evidence type="ECO:0000313" key="5">
    <source>
        <dbReference type="Proteomes" id="UP000807785"/>
    </source>
</evidence>
<keyword evidence="2" id="KW-0732">Signal</keyword>
<dbReference type="Proteomes" id="UP000807785">
    <property type="component" value="Unassembled WGS sequence"/>
</dbReference>
<evidence type="ECO:0000256" key="1">
    <source>
        <dbReference type="SAM" id="MobiDB-lite"/>
    </source>
</evidence>
<accession>A0A9D7DWA1</accession>
<feature type="chain" id="PRO_5038520108" evidence="2">
    <location>
        <begin position="22"/>
        <end position="176"/>
    </location>
</feature>
<feature type="domain" description="DUF4124" evidence="3">
    <location>
        <begin position="12"/>
        <end position="63"/>
    </location>
</feature>
<evidence type="ECO:0000256" key="2">
    <source>
        <dbReference type="SAM" id="SignalP"/>
    </source>
</evidence>
<feature type="signal peptide" evidence="2">
    <location>
        <begin position="1"/>
        <end position="21"/>
    </location>
</feature>
<gene>
    <name evidence="4" type="ORF">IPH26_03100</name>
</gene>
<protein>
    <submittedName>
        <fullName evidence="4">DUF4124 domain-containing protein</fullName>
    </submittedName>
</protein>
<dbReference type="EMBL" id="JADJEV010000001">
    <property type="protein sequence ID" value="MBK6971983.1"/>
    <property type="molecule type" value="Genomic_DNA"/>
</dbReference>
<proteinExistence type="predicted"/>
<feature type="compositionally biased region" description="Polar residues" evidence="1">
    <location>
        <begin position="166"/>
        <end position="176"/>
    </location>
</feature>
<feature type="region of interest" description="Disordered" evidence="1">
    <location>
        <begin position="34"/>
        <end position="76"/>
    </location>
</feature>
<comment type="caution">
    <text evidence="4">The sequence shown here is derived from an EMBL/GenBank/DDBJ whole genome shotgun (WGS) entry which is preliminary data.</text>
</comment>
<reference evidence="4" key="1">
    <citation type="submission" date="2020-10" db="EMBL/GenBank/DDBJ databases">
        <title>Connecting structure to function with the recovery of over 1000 high-quality activated sludge metagenome-assembled genomes encoding full-length rRNA genes using long-read sequencing.</title>
        <authorList>
            <person name="Singleton C.M."/>
            <person name="Petriglieri F."/>
            <person name="Kristensen J.M."/>
            <person name="Kirkegaard R.H."/>
            <person name="Michaelsen T.Y."/>
            <person name="Andersen M.H."/>
            <person name="Karst S.M."/>
            <person name="Dueholm M.S."/>
            <person name="Nielsen P.H."/>
            <person name="Albertsen M."/>
        </authorList>
    </citation>
    <scope>NUCLEOTIDE SEQUENCE</scope>
    <source>
        <strain evidence="4">Bjer_18-Q3-R1-45_BAT3C.347</strain>
    </source>
</reference>
<feature type="region of interest" description="Disordered" evidence="1">
    <location>
        <begin position="128"/>
        <end position="176"/>
    </location>
</feature>
<evidence type="ECO:0000259" key="3">
    <source>
        <dbReference type="Pfam" id="PF13511"/>
    </source>
</evidence>
<sequence length="176" mass="19158">MPGIRRFSSAVVLLLAVSASAEVYRWVDERGVVNYGSRPPPGSKAKPVSADDSRVSVVPAPAKPAATAPASAEQTALRDRLGRLESQLEEERRLRALAQAAEADQLARARADCEAQRRLDCEADPYGRNQPTVIVGPVRRPIIVKPHRPPGHRPGQDALQREPSAPMTSTVPHRRQ</sequence>
<dbReference type="InterPro" id="IPR025392">
    <property type="entry name" value="DUF4124"/>
</dbReference>
<dbReference type="Pfam" id="PF13511">
    <property type="entry name" value="DUF4124"/>
    <property type="match status" value="1"/>
</dbReference>